<comment type="subcellular location">
    <subcellularLocation>
        <location evidence="1">Endomembrane system</location>
        <topology evidence="1">Multi-pass membrane protein</topology>
    </subcellularLocation>
</comment>
<dbReference type="RefSeq" id="WP_377068108.1">
    <property type="nucleotide sequence ID" value="NZ_JBHSJJ010000017.1"/>
</dbReference>
<dbReference type="Pfam" id="PF06803">
    <property type="entry name" value="DUF1232"/>
    <property type="match status" value="1"/>
</dbReference>
<evidence type="ECO:0000259" key="6">
    <source>
        <dbReference type="Pfam" id="PF06803"/>
    </source>
</evidence>
<reference evidence="8" key="1">
    <citation type="journal article" date="2019" name="Int. J. Syst. Evol. Microbiol.">
        <title>The Global Catalogue of Microorganisms (GCM) 10K type strain sequencing project: providing services to taxonomists for standard genome sequencing and annotation.</title>
        <authorList>
            <consortium name="The Broad Institute Genomics Platform"/>
            <consortium name="The Broad Institute Genome Sequencing Center for Infectious Disease"/>
            <person name="Wu L."/>
            <person name="Ma J."/>
        </authorList>
    </citation>
    <scope>NUCLEOTIDE SEQUENCE [LARGE SCALE GENOMIC DNA]</scope>
    <source>
        <strain evidence="8">CGMCC 4.7466</strain>
    </source>
</reference>
<accession>A0ABV9T6E8</accession>
<name>A0ABV9T6E8_9BACT</name>
<comment type="caution">
    <text evidence="7">The sequence shown here is derived from an EMBL/GenBank/DDBJ whole genome shotgun (WGS) entry which is preliminary data.</text>
</comment>
<keyword evidence="8" id="KW-1185">Reference proteome</keyword>
<evidence type="ECO:0000256" key="3">
    <source>
        <dbReference type="ARBA" id="ARBA00022989"/>
    </source>
</evidence>
<evidence type="ECO:0000256" key="4">
    <source>
        <dbReference type="ARBA" id="ARBA00023136"/>
    </source>
</evidence>
<proteinExistence type="predicted"/>
<dbReference type="EMBL" id="JBHSJJ010000017">
    <property type="protein sequence ID" value="MFC4874349.1"/>
    <property type="molecule type" value="Genomic_DNA"/>
</dbReference>
<keyword evidence="4 5" id="KW-0472">Membrane</keyword>
<evidence type="ECO:0000256" key="5">
    <source>
        <dbReference type="SAM" id="Phobius"/>
    </source>
</evidence>
<organism evidence="7 8">
    <name type="scientific">Negadavirga shengliensis</name>
    <dbReference type="NCBI Taxonomy" id="1389218"/>
    <lineage>
        <taxon>Bacteria</taxon>
        <taxon>Pseudomonadati</taxon>
        <taxon>Bacteroidota</taxon>
        <taxon>Cytophagia</taxon>
        <taxon>Cytophagales</taxon>
        <taxon>Cyclobacteriaceae</taxon>
        <taxon>Negadavirga</taxon>
    </lineage>
</organism>
<evidence type="ECO:0000313" key="7">
    <source>
        <dbReference type="EMBL" id="MFC4874349.1"/>
    </source>
</evidence>
<keyword evidence="2 5" id="KW-0812">Transmembrane</keyword>
<gene>
    <name evidence="7" type="ORF">ACFPFU_21780</name>
</gene>
<evidence type="ECO:0000313" key="8">
    <source>
        <dbReference type="Proteomes" id="UP001595818"/>
    </source>
</evidence>
<dbReference type="InterPro" id="IPR010652">
    <property type="entry name" value="DUF1232"/>
</dbReference>
<keyword evidence="3 5" id="KW-1133">Transmembrane helix</keyword>
<evidence type="ECO:0000256" key="2">
    <source>
        <dbReference type="ARBA" id="ARBA00022692"/>
    </source>
</evidence>
<dbReference type="Proteomes" id="UP001595818">
    <property type="component" value="Unassembled WGS sequence"/>
</dbReference>
<feature type="transmembrane region" description="Helical" evidence="5">
    <location>
        <begin position="74"/>
        <end position="94"/>
    </location>
</feature>
<feature type="domain" description="DUF1232" evidence="6">
    <location>
        <begin position="82"/>
        <end position="116"/>
    </location>
</feature>
<evidence type="ECO:0000256" key="1">
    <source>
        <dbReference type="ARBA" id="ARBA00004127"/>
    </source>
</evidence>
<protein>
    <submittedName>
        <fullName evidence="7">YkvA family protein</fullName>
    </submittedName>
</protein>
<sequence length="142" mass="16659">MKRREEYQRILEKAKLLYLEKAARIASCDKKIRKLIERVMLKWQELAASPLFMETRFQIEVFIRMLRAHLNKSYSGLSNRSLALLVLGLFYFALPLDMVPDFIPFVGYVDDLSVLLAIYKSLQADILLFLEWEKAKSTAEPR</sequence>